<accession>A0A3A4AHT7</accession>
<dbReference type="InterPro" id="IPR001387">
    <property type="entry name" value="Cro/C1-type_HTH"/>
</dbReference>
<dbReference type="SUPFAM" id="SSF47413">
    <property type="entry name" value="lambda repressor-like DNA-binding domains"/>
    <property type="match status" value="1"/>
</dbReference>
<dbReference type="InterPro" id="IPR010982">
    <property type="entry name" value="Lambda_DNA-bd_dom_sf"/>
</dbReference>
<dbReference type="SMART" id="SM00530">
    <property type="entry name" value="HTH_XRE"/>
    <property type="match status" value="2"/>
</dbReference>
<dbReference type="CDD" id="cd00093">
    <property type="entry name" value="HTH_XRE"/>
    <property type="match status" value="1"/>
</dbReference>
<gene>
    <name evidence="3" type="ORF">D5H75_39695</name>
</gene>
<proteinExistence type="predicted"/>
<dbReference type="Proteomes" id="UP000265768">
    <property type="component" value="Unassembled WGS sequence"/>
</dbReference>
<evidence type="ECO:0000259" key="2">
    <source>
        <dbReference type="PROSITE" id="PS50943"/>
    </source>
</evidence>
<feature type="domain" description="HTH cro/C1-type" evidence="2">
    <location>
        <begin position="14"/>
        <end position="69"/>
    </location>
</feature>
<name>A0A3A4AHT7_9ACTN</name>
<dbReference type="Gene3D" id="1.10.260.40">
    <property type="entry name" value="lambda repressor-like DNA-binding domains"/>
    <property type="match status" value="1"/>
</dbReference>
<protein>
    <submittedName>
        <fullName evidence="3">XRE family transcriptional regulator</fullName>
    </submittedName>
</protein>
<comment type="caution">
    <text evidence="3">The sequence shown here is derived from an EMBL/GenBank/DDBJ whole genome shotgun (WGS) entry which is preliminary data.</text>
</comment>
<feature type="region of interest" description="Disordered" evidence="1">
    <location>
        <begin position="222"/>
        <end position="249"/>
    </location>
</feature>
<dbReference type="RefSeq" id="WP_119931799.1">
    <property type="nucleotide sequence ID" value="NZ_QZEY01000032.1"/>
</dbReference>
<evidence type="ECO:0000313" key="3">
    <source>
        <dbReference type="EMBL" id="RJL20174.1"/>
    </source>
</evidence>
<evidence type="ECO:0000313" key="4">
    <source>
        <dbReference type="Proteomes" id="UP000265768"/>
    </source>
</evidence>
<dbReference type="EMBL" id="QZEY01000032">
    <property type="protein sequence ID" value="RJL20174.1"/>
    <property type="molecule type" value="Genomic_DNA"/>
</dbReference>
<dbReference type="GO" id="GO:0003677">
    <property type="term" value="F:DNA binding"/>
    <property type="evidence" value="ECO:0007669"/>
    <property type="project" value="InterPro"/>
</dbReference>
<reference evidence="3 4" key="1">
    <citation type="submission" date="2018-09" db="EMBL/GenBank/DDBJ databases">
        <title>YIM 75507 draft genome.</title>
        <authorList>
            <person name="Tang S."/>
            <person name="Feng Y."/>
        </authorList>
    </citation>
    <scope>NUCLEOTIDE SEQUENCE [LARGE SCALE GENOMIC DNA]</scope>
    <source>
        <strain evidence="3 4">YIM 75507</strain>
    </source>
</reference>
<evidence type="ECO:0000256" key="1">
    <source>
        <dbReference type="SAM" id="MobiDB-lite"/>
    </source>
</evidence>
<dbReference type="OrthoDB" id="166850at2"/>
<sequence length="249" mass="28446">MGRKITLDQMVWPLEQQMRDRELSQAQLAIRVGRDRSRISRALSGREMPARELLIDIARVLDLDVEQTLQQWQEVDAARRQARLSRAGGGPPDGLWTYDAFLCALRNLLRERRISHRELAQRDLSGLLKRSTVGAVLRGERSARWKVVAAIVQVCQVSEVAARAWHAAWVEVGKPHQRELHERRREGLARRRRAEALRALAKARRTRGVEGAQIMIEFPEIPEEASSESIRKDIRSSLKTAMSQDRKAG</sequence>
<keyword evidence="4" id="KW-1185">Reference proteome</keyword>
<dbReference type="PROSITE" id="PS50943">
    <property type="entry name" value="HTH_CROC1"/>
    <property type="match status" value="1"/>
</dbReference>
<dbReference type="Pfam" id="PF13560">
    <property type="entry name" value="HTH_31"/>
    <property type="match status" value="1"/>
</dbReference>
<dbReference type="AlphaFoldDB" id="A0A3A4AHT7"/>
<organism evidence="3 4">
    <name type="scientific">Bailinhaonella thermotolerans</name>
    <dbReference type="NCBI Taxonomy" id="1070861"/>
    <lineage>
        <taxon>Bacteria</taxon>
        <taxon>Bacillati</taxon>
        <taxon>Actinomycetota</taxon>
        <taxon>Actinomycetes</taxon>
        <taxon>Streptosporangiales</taxon>
        <taxon>Streptosporangiaceae</taxon>
        <taxon>Bailinhaonella</taxon>
    </lineage>
</organism>